<dbReference type="RefSeq" id="XP_005769112.1">
    <property type="nucleotide sequence ID" value="XM_005769055.1"/>
</dbReference>
<dbReference type="PaxDb" id="2903-EOD16683"/>
<dbReference type="KEGG" id="ehx:EMIHUDRAFT_244797"/>
<keyword evidence="1" id="KW-0812">Transmembrane</keyword>
<evidence type="ECO:0000313" key="2">
    <source>
        <dbReference type="EnsemblProtists" id="EOD16683"/>
    </source>
</evidence>
<proteinExistence type="predicted"/>
<evidence type="ECO:0000313" key="3">
    <source>
        <dbReference type="Proteomes" id="UP000013827"/>
    </source>
</evidence>
<keyword evidence="3" id="KW-1185">Reference proteome</keyword>
<protein>
    <submittedName>
        <fullName evidence="2">Uncharacterized protein</fullName>
    </submittedName>
</protein>
<dbReference type="InterPro" id="IPR026906">
    <property type="entry name" value="LRR_5"/>
</dbReference>
<reference evidence="2" key="2">
    <citation type="submission" date="2024-10" db="UniProtKB">
        <authorList>
            <consortium name="EnsemblProtists"/>
        </authorList>
    </citation>
    <scope>IDENTIFICATION</scope>
</reference>
<feature type="transmembrane region" description="Helical" evidence="1">
    <location>
        <begin position="13"/>
        <end position="31"/>
    </location>
</feature>
<dbReference type="Pfam" id="PF13306">
    <property type="entry name" value="LRR_5"/>
    <property type="match status" value="1"/>
</dbReference>
<keyword evidence="1" id="KW-1133">Transmembrane helix</keyword>
<dbReference type="Proteomes" id="UP000013827">
    <property type="component" value="Unassembled WGS sequence"/>
</dbReference>
<dbReference type="InterPro" id="IPR032675">
    <property type="entry name" value="LRR_dom_sf"/>
</dbReference>
<sequence>MLASTPAPDLRDWGALSTGSIVIPGVFFWYLTRTSATLSRFSVLGGLCFVSVRTRSKLTFGNISVRYQKNARSFTIHVYMNGADGFGEQRSRPGAATRRGGPSRAEKTIPLAVFSGCVSLEPVSFPTSVRSIGENAFRGCSSFANVGGPCQPDMTNDAIRSLVEELRSARSGSSGDSVHEAMRMSILTWLKEAESSSQASDEVDEADTCIGYESSTTTRGASSSIEQPLPVAPKIWIKPVRSRWLSLLDPRSYFSGGNFYSAARLRHVDGAYEVEGFGDGVVRAARVHNRRRLALQLECELPGGGIRFFRARCLTDDVFYALIGSCGASLVRL</sequence>
<dbReference type="AlphaFoldDB" id="A0A0D3IZJ8"/>
<dbReference type="HOGENOM" id="CLU_835306_0_0_1"/>
<accession>A0A0D3IZJ8</accession>
<organism evidence="2 3">
    <name type="scientific">Emiliania huxleyi (strain CCMP1516)</name>
    <dbReference type="NCBI Taxonomy" id="280463"/>
    <lineage>
        <taxon>Eukaryota</taxon>
        <taxon>Haptista</taxon>
        <taxon>Haptophyta</taxon>
        <taxon>Prymnesiophyceae</taxon>
        <taxon>Isochrysidales</taxon>
        <taxon>Noelaerhabdaceae</taxon>
        <taxon>Emiliania</taxon>
    </lineage>
</organism>
<dbReference type="EnsemblProtists" id="EOD16683">
    <property type="protein sequence ID" value="EOD16683"/>
    <property type="gene ID" value="EMIHUDRAFT_244797"/>
</dbReference>
<dbReference type="Gene3D" id="3.80.10.10">
    <property type="entry name" value="Ribonuclease Inhibitor"/>
    <property type="match status" value="1"/>
</dbReference>
<evidence type="ECO:0000256" key="1">
    <source>
        <dbReference type="SAM" id="Phobius"/>
    </source>
</evidence>
<reference evidence="3" key="1">
    <citation type="journal article" date="2013" name="Nature">
        <title>Pan genome of the phytoplankton Emiliania underpins its global distribution.</title>
        <authorList>
            <person name="Read B.A."/>
            <person name="Kegel J."/>
            <person name="Klute M.J."/>
            <person name="Kuo A."/>
            <person name="Lefebvre S.C."/>
            <person name="Maumus F."/>
            <person name="Mayer C."/>
            <person name="Miller J."/>
            <person name="Monier A."/>
            <person name="Salamov A."/>
            <person name="Young J."/>
            <person name="Aguilar M."/>
            <person name="Claverie J.M."/>
            <person name="Frickenhaus S."/>
            <person name="Gonzalez K."/>
            <person name="Herman E.K."/>
            <person name="Lin Y.C."/>
            <person name="Napier J."/>
            <person name="Ogata H."/>
            <person name="Sarno A.F."/>
            <person name="Shmutz J."/>
            <person name="Schroeder D."/>
            <person name="de Vargas C."/>
            <person name="Verret F."/>
            <person name="von Dassow P."/>
            <person name="Valentin K."/>
            <person name="Van de Peer Y."/>
            <person name="Wheeler G."/>
            <person name="Dacks J.B."/>
            <person name="Delwiche C.F."/>
            <person name="Dyhrman S.T."/>
            <person name="Glockner G."/>
            <person name="John U."/>
            <person name="Richards T."/>
            <person name="Worden A.Z."/>
            <person name="Zhang X."/>
            <person name="Grigoriev I.V."/>
            <person name="Allen A.E."/>
            <person name="Bidle K."/>
            <person name="Borodovsky M."/>
            <person name="Bowler C."/>
            <person name="Brownlee C."/>
            <person name="Cock J.M."/>
            <person name="Elias M."/>
            <person name="Gladyshev V.N."/>
            <person name="Groth M."/>
            <person name="Guda C."/>
            <person name="Hadaegh A."/>
            <person name="Iglesias-Rodriguez M.D."/>
            <person name="Jenkins J."/>
            <person name="Jones B.M."/>
            <person name="Lawson T."/>
            <person name="Leese F."/>
            <person name="Lindquist E."/>
            <person name="Lobanov A."/>
            <person name="Lomsadze A."/>
            <person name="Malik S.B."/>
            <person name="Marsh M.E."/>
            <person name="Mackinder L."/>
            <person name="Mock T."/>
            <person name="Mueller-Roeber B."/>
            <person name="Pagarete A."/>
            <person name="Parker M."/>
            <person name="Probert I."/>
            <person name="Quesneville H."/>
            <person name="Raines C."/>
            <person name="Rensing S.A."/>
            <person name="Riano-Pachon D.M."/>
            <person name="Richier S."/>
            <person name="Rokitta S."/>
            <person name="Shiraiwa Y."/>
            <person name="Soanes D.M."/>
            <person name="van der Giezen M."/>
            <person name="Wahlund T.M."/>
            <person name="Williams B."/>
            <person name="Wilson W."/>
            <person name="Wolfe G."/>
            <person name="Wurch L.L."/>
        </authorList>
    </citation>
    <scope>NUCLEOTIDE SEQUENCE</scope>
</reference>
<name>A0A0D3IZJ8_EMIH1</name>
<dbReference type="GeneID" id="17262831"/>
<keyword evidence="1" id="KW-0472">Membrane</keyword>